<dbReference type="WBParaSite" id="SBAD_0000040501-mRNA-1">
    <property type="protein sequence ID" value="SBAD_0000040501-mRNA-1"/>
    <property type="gene ID" value="SBAD_0000040501"/>
</dbReference>
<dbReference type="InterPro" id="IPR016177">
    <property type="entry name" value="DNA-bd_dom_sf"/>
</dbReference>
<evidence type="ECO:0000313" key="8">
    <source>
        <dbReference type="EMBL" id="VDO83019.1"/>
    </source>
</evidence>
<evidence type="ECO:0000259" key="7">
    <source>
        <dbReference type="PROSITE" id="PS50982"/>
    </source>
</evidence>
<dbReference type="GO" id="GO:0005634">
    <property type="term" value="C:nucleus"/>
    <property type="evidence" value="ECO:0007669"/>
    <property type="project" value="UniProtKB-SubCell"/>
</dbReference>
<dbReference type="SUPFAM" id="SSF82199">
    <property type="entry name" value="SET domain"/>
    <property type="match status" value="1"/>
</dbReference>
<evidence type="ECO:0000256" key="6">
    <source>
        <dbReference type="SAM" id="MobiDB-lite"/>
    </source>
</evidence>
<dbReference type="SUPFAM" id="SSF54171">
    <property type="entry name" value="DNA-binding domain"/>
    <property type="match status" value="1"/>
</dbReference>
<evidence type="ECO:0000313" key="9">
    <source>
        <dbReference type="Proteomes" id="UP000270296"/>
    </source>
</evidence>
<comment type="subcellular location">
    <subcellularLocation>
        <location evidence="1">Nucleus</location>
    </subcellularLocation>
</comment>
<evidence type="ECO:0000313" key="10">
    <source>
        <dbReference type="WBParaSite" id="SBAD_0000040501-mRNA-1"/>
    </source>
</evidence>
<evidence type="ECO:0000256" key="1">
    <source>
        <dbReference type="ARBA" id="ARBA00004123"/>
    </source>
</evidence>
<dbReference type="Pfam" id="PF01429">
    <property type="entry name" value="MBD"/>
    <property type="match status" value="1"/>
</dbReference>
<evidence type="ECO:0000256" key="3">
    <source>
        <dbReference type="ARBA" id="ARBA00022723"/>
    </source>
</evidence>
<feature type="domain" description="MBD" evidence="7">
    <location>
        <begin position="207"/>
        <end position="276"/>
    </location>
</feature>
<dbReference type="GO" id="GO:0070828">
    <property type="term" value="P:heterochromatin organization"/>
    <property type="evidence" value="ECO:0007669"/>
    <property type="project" value="TreeGrafter"/>
</dbReference>
<feature type="region of interest" description="Disordered" evidence="6">
    <location>
        <begin position="123"/>
        <end position="170"/>
    </location>
</feature>
<evidence type="ECO:0000256" key="4">
    <source>
        <dbReference type="ARBA" id="ARBA00022833"/>
    </source>
</evidence>
<keyword evidence="9" id="KW-1185">Reference proteome</keyword>
<accession>A0A183I9U2</accession>
<dbReference type="PROSITE" id="PS50982">
    <property type="entry name" value="MBD"/>
    <property type="match status" value="1"/>
</dbReference>
<dbReference type="Gene3D" id="3.30.890.10">
    <property type="entry name" value="Methyl-cpg-binding Protein 2, Chain A"/>
    <property type="match status" value="1"/>
</dbReference>
<dbReference type="GO" id="GO:0010629">
    <property type="term" value="P:negative regulation of gene expression"/>
    <property type="evidence" value="ECO:0007669"/>
    <property type="project" value="TreeGrafter"/>
</dbReference>
<dbReference type="PANTHER" id="PTHR46024">
    <property type="entry name" value="HISTONE-LYSINE N-METHYLTRANSFERASE EGGLESS"/>
    <property type="match status" value="1"/>
</dbReference>
<dbReference type="InterPro" id="IPR051516">
    <property type="entry name" value="SETDB_methyltransferase"/>
</dbReference>
<reference evidence="10" key="1">
    <citation type="submission" date="2016-06" db="UniProtKB">
        <authorList>
            <consortium name="WormBaseParasite"/>
        </authorList>
    </citation>
    <scope>IDENTIFICATION</scope>
</reference>
<feature type="compositionally biased region" description="Basic residues" evidence="6">
    <location>
        <begin position="143"/>
        <end position="162"/>
    </location>
</feature>
<evidence type="ECO:0000256" key="5">
    <source>
        <dbReference type="ARBA" id="ARBA00023242"/>
    </source>
</evidence>
<dbReference type="PANTHER" id="PTHR46024:SF1">
    <property type="entry name" value="HISTONE-LYSINE N-METHYLTRANSFERASE EGGLESS"/>
    <property type="match status" value="1"/>
</dbReference>
<gene>
    <name evidence="8" type="ORF">SBAD_LOCUS386</name>
</gene>
<dbReference type="SMART" id="SM00391">
    <property type="entry name" value="MBD"/>
    <property type="match status" value="1"/>
</dbReference>
<keyword evidence="4" id="KW-0862">Zinc</keyword>
<protein>
    <submittedName>
        <fullName evidence="10">MBD domain-containing protein</fullName>
    </submittedName>
</protein>
<evidence type="ECO:0000256" key="2">
    <source>
        <dbReference type="ARBA" id="ARBA00022679"/>
    </source>
</evidence>
<reference evidence="8 9" key="2">
    <citation type="submission" date="2018-11" db="EMBL/GenBank/DDBJ databases">
        <authorList>
            <consortium name="Pathogen Informatics"/>
        </authorList>
    </citation>
    <scope>NUCLEOTIDE SEQUENCE [LARGE SCALE GENOMIC DNA]</scope>
</reference>
<name>A0A183I9U2_9BILA</name>
<dbReference type="Proteomes" id="UP000270296">
    <property type="component" value="Unassembled WGS sequence"/>
</dbReference>
<dbReference type="AlphaFoldDB" id="A0A183I9U2"/>
<keyword evidence="3" id="KW-0479">Metal-binding</keyword>
<sequence>MQKNLDFMLKACSFSITQLQIIFTIFGLNLNMDALRDQYELALQQKPEDLWINEDFCKAPGFLRYFDLRQKLTHGETSSNVTNCVEDDDAKDGIQVVPEMVSACNDAVDVEKAASMFELPSSNVEPSASELTSDATCAATNGQRRRKREVRSRIRVGRHKRPSSADEGPQEQLAHFDVSIVDLRPIEYHAHVCGTACLPYSDDPDNCRDAFPFMIPLLCGWNRVLLRIYGKPSYVDVVYVAPCGRRIRGFADLIQYLRITNSRLTLELFCFDSKLRVAATITVEQPRVLIPDIANGEEIVPIQCVNALDDDRPDEHFTYRSARYSNDPRIDLDEAKMFLSGCSCTGNE</sequence>
<organism evidence="10">
    <name type="scientific">Soboliphyme baturini</name>
    <dbReference type="NCBI Taxonomy" id="241478"/>
    <lineage>
        <taxon>Eukaryota</taxon>
        <taxon>Metazoa</taxon>
        <taxon>Ecdysozoa</taxon>
        <taxon>Nematoda</taxon>
        <taxon>Enoplea</taxon>
        <taxon>Dorylaimia</taxon>
        <taxon>Dioctophymatida</taxon>
        <taxon>Dioctophymatoidea</taxon>
        <taxon>Soboliphymatidae</taxon>
        <taxon>Soboliphyme</taxon>
    </lineage>
</organism>
<dbReference type="GO" id="GO:0046872">
    <property type="term" value="F:metal ion binding"/>
    <property type="evidence" value="ECO:0007669"/>
    <property type="project" value="UniProtKB-KW"/>
</dbReference>
<dbReference type="InterPro" id="IPR001739">
    <property type="entry name" value="Methyl_CpG_DNA-bd"/>
</dbReference>
<dbReference type="EMBL" id="UZAM01000916">
    <property type="protein sequence ID" value="VDO83019.1"/>
    <property type="molecule type" value="Genomic_DNA"/>
</dbReference>
<dbReference type="Gene3D" id="2.170.270.10">
    <property type="entry name" value="SET domain"/>
    <property type="match status" value="1"/>
</dbReference>
<dbReference type="OrthoDB" id="5856237at2759"/>
<feature type="compositionally biased region" description="Polar residues" evidence="6">
    <location>
        <begin position="123"/>
        <end position="142"/>
    </location>
</feature>
<keyword evidence="5" id="KW-0539">Nucleus</keyword>
<proteinExistence type="predicted"/>
<dbReference type="GO" id="GO:0046974">
    <property type="term" value="F:histone H3K9 methyltransferase activity"/>
    <property type="evidence" value="ECO:0007669"/>
    <property type="project" value="TreeGrafter"/>
</dbReference>
<dbReference type="InterPro" id="IPR046341">
    <property type="entry name" value="SET_dom_sf"/>
</dbReference>
<dbReference type="GO" id="GO:0003677">
    <property type="term" value="F:DNA binding"/>
    <property type="evidence" value="ECO:0007669"/>
    <property type="project" value="InterPro"/>
</dbReference>
<keyword evidence="2" id="KW-0808">Transferase</keyword>